<evidence type="ECO:0000256" key="4">
    <source>
        <dbReference type="ARBA" id="ARBA00021608"/>
    </source>
</evidence>
<feature type="region of interest" description="Disordered" evidence="14">
    <location>
        <begin position="616"/>
        <end position="648"/>
    </location>
</feature>
<dbReference type="Gene3D" id="3.90.640.10">
    <property type="entry name" value="Actin, Chain A, domain 4"/>
    <property type="match status" value="1"/>
</dbReference>
<evidence type="ECO:0000313" key="15">
    <source>
        <dbReference type="EMBL" id="KOF96992.1"/>
    </source>
</evidence>
<evidence type="ECO:0000256" key="14">
    <source>
        <dbReference type="SAM" id="MobiDB-lite"/>
    </source>
</evidence>
<dbReference type="InterPro" id="IPR004000">
    <property type="entry name" value="Actin"/>
</dbReference>
<dbReference type="InterPro" id="IPR043129">
    <property type="entry name" value="ATPase_NBD"/>
</dbReference>
<feature type="region of interest" description="Disordered" evidence="14">
    <location>
        <begin position="124"/>
        <end position="154"/>
    </location>
</feature>
<comment type="similarity">
    <text evidence="3">Belongs to the actin family. ARP8 subfamily.</text>
</comment>
<sequence>MKRARKRTEQEQVCSHKMLTSSKYEKNLPHSPFVLVCDPIVNDFPLSFNEVLDPFNDCLNSDNSYPCTSFEPSKLTDFPCLDLSPQKPTLNKLQKNCNFNDECCSNDYIPEGRRCKGLDSLEDSIKPESSQEASSNPARELDKDSLKPKLEPLPKSASKIGEILQKRPLMAPTAGKRLYPQSLPYLEPIQVNHIIVIHPGSQNLRIGRASDSLPVSIPHCIARRHKVPGQKRYEDPWLVKKECQHAEAKLQQRRGLKQAEEALLSWPNNLGEYRSATSQKQLATYNSCVLGEWTDTHSSLNWTSTIDKPEFLIGEEALYVRTTDCYNLHWPIRYSQLNIHKGPGGTFSSVLADLETIWATALETKLGIPRKDLSDYRVVLLIPDVYIHKHVKALMNILLNNLGFSAAIIHQESVCATFGAGVSSACVLDVGDQKTSVCCVEDGLSHRNTRIVMDYGGSDITRCFQWLLTKSGFNPQHLKITDIVDTRLIQEFKETYCHMDQQQDGVYEYNIHIKKPQSLIIKYNSVKLGDECVLAPLSLFFNDMLALQGSQLCHTQQRYEGDSDDPHDDFYLLQTQSQQQQAARLNAARKKENVEASLNQLDTSFSQYEDTNLSHPQLVDEDSYDGPDNFSGNDTYKGERKLDLEEEEPQDTGPLLQLMGIDQAILHSINKLSNDEIKKKMYSCILVIGGGLNIRGVQGWIQHRLWSQMPVQFRYTLEGMDVITRAKDMEPNLIPWKGASVLSCLDTTQELWIRQKEWQQWSVRILRERAPFIW</sequence>
<name>A0A0L8I699_OCTBM</name>
<dbReference type="FunFam" id="3.30.420.40:FF:000121">
    <property type="entry name" value="Actin-related protein 8"/>
    <property type="match status" value="1"/>
</dbReference>
<keyword evidence="5" id="KW-0547">Nucleotide-binding</keyword>
<dbReference type="GO" id="GO:0006281">
    <property type="term" value="P:DNA repair"/>
    <property type="evidence" value="ECO:0007669"/>
    <property type="project" value="UniProtKB-KW"/>
</dbReference>
<proteinExistence type="inferred from homology"/>
<keyword evidence="12" id="KW-0539">Nucleus</keyword>
<dbReference type="SMART" id="SM00268">
    <property type="entry name" value="ACTIN"/>
    <property type="match status" value="1"/>
</dbReference>
<feature type="compositionally biased region" description="Polar residues" evidence="14">
    <location>
        <begin position="127"/>
        <end position="137"/>
    </location>
</feature>
<reference evidence="15" key="1">
    <citation type="submission" date="2015-07" db="EMBL/GenBank/DDBJ databases">
        <title>MeaNS - Measles Nucleotide Surveillance Program.</title>
        <authorList>
            <person name="Tran T."/>
            <person name="Druce J."/>
        </authorList>
    </citation>
    <scope>NUCLEOTIDE SEQUENCE</scope>
    <source>
        <strain evidence="15">UCB-OBI-ISO-001</strain>
        <tissue evidence="15">Gonad</tissue>
    </source>
</reference>
<keyword evidence="7" id="KW-0067">ATP-binding</keyword>
<evidence type="ECO:0000256" key="12">
    <source>
        <dbReference type="ARBA" id="ARBA00023242"/>
    </source>
</evidence>
<dbReference type="SUPFAM" id="SSF53067">
    <property type="entry name" value="Actin-like ATPase domain"/>
    <property type="match status" value="2"/>
</dbReference>
<feature type="compositionally biased region" description="Basic and acidic residues" evidence="14">
    <location>
        <begin position="139"/>
        <end position="152"/>
    </location>
</feature>
<evidence type="ECO:0000256" key="2">
    <source>
        <dbReference type="ARBA" id="ARBA00004123"/>
    </source>
</evidence>
<dbReference type="Pfam" id="PF00022">
    <property type="entry name" value="Actin"/>
    <property type="match status" value="2"/>
</dbReference>
<evidence type="ECO:0000256" key="3">
    <source>
        <dbReference type="ARBA" id="ARBA00007720"/>
    </source>
</evidence>
<evidence type="ECO:0000256" key="11">
    <source>
        <dbReference type="ARBA" id="ARBA00023204"/>
    </source>
</evidence>
<dbReference type="GO" id="GO:0005634">
    <property type="term" value="C:nucleus"/>
    <property type="evidence" value="ECO:0007669"/>
    <property type="project" value="UniProtKB-SubCell"/>
</dbReference>
<evidence type="ECO:0000256" key="5">
    <source>
        <dbReference type="ARBA" id="ARBA00022741"/>
    </source>
</evidence>
<dbReference type="Gene3D" id="3.30.420.40">
    <property type="match status" value="2"/>
</dbReference>
<evidence type="ECO:0000256" key="1">
    <source>
        <dbReference type="ARBA" id="ARBA00003520"/>
    </source>
</evidence>
<comment type="function">
    <text evidence="13">Plays an important role in the functional organization of mitotic chromosomes. Exhibits low basal ATPase activity, and unable to polymerize.</text>
</comment>
<keyword evidence="8" id="KW-0805">Transcription regulation</keyword>
<comment type="function">
    <text evidence="1">Actins are highly conserved proteins that are involved in various types of cell motility and are ubiquitously expressed in all eukaryotic cells.</text>
</comment>
<dbReference type="GO" id="GO:0005524">
    <property type="term" value="F:ATP binding"/>
    <property type="evidence" value="ECO:0007669"/>
    <property type="project" value="UniProtKB-KW"/>
</dbReference>
<keyword evidence="9" id="KW-0804">Transcription</keyword>
<protein>
    <recommendedName>
        <fullName evidence="4">Actin-related protein 8</fullName>
    </recommendedName>
</protein>
<keyword evidence="10" id="KW-0233">DNA recombination</keyword>
<dbReference type="GO" id="GO:0006310">
    <property type="term" value="P:DNA recombination"/>
    <property type="evidence" value="ECO:0007669"/>
    <property type="project" value="UniProtKB-KW"/>
</dbReference>
<dbReference type="AlphaFoldDB" id="A0A0L8I699"/>
<evidence type="ECO:0000256" key="10">
    <source>
        <dbReference type="ARBA" id="ARBA00023172"/>
    </source>
</evidence>
<keyword evidence="11" id="KW-0234">DNA repair</keyword>
<evidence type="ECO:0000256" key="8">
    <source>
        <dbReference type="ARBA" id="ARBA00023015"/>
    </source>
</evidence>
<dbReference type="FunFam" id="3.30.420.40:FF:000100">
    <property type="entry name" value="Actin-related protein 8"/>
    <property type="match status" value="1"/>
</dbReference>
<evidence type="ECO:0000256" key="9">
    <source>
        <dbReference type="ARBA" id="ARBA00023163"/>
    </source>
</evidence>
<gene>
    <name evidence="15" type="ORF">OCBIM_22032481mg</name>
</gene>
<dbReference type="PANTHER" id="PTHR11937">
    <property type="entry name" value="ACTIN"/>
    <property type="match status" value="1"/>
</dbReference>
<dbReference type="Gene3D" id="2.30.36.90">
    <property type="match status" value="1"/>
</dbReference>
<comment type="subcellular location">
    <subcellularLocation>
        <location evidence="2">Nucleus</location>
    </subcellularLocation>
</comment>
<evidence type="ECO:0000256" key="7">
    <source>
        <dbReference type="ARBA" id="ARBA00022840"/>
    </source>
</evidence>
<dbReference type="OrthoDB" id="5572108at2759"/>
<evidence type="ECO:0000256" key="13">
    <source>
        <dbReference type="ARBA" id="ARBA00025560"/>
    </source>
</evidence>
<dbReference type="CDD" id="cd10206">
    <property type="entry name" value="ASKHA_NBD_Arp8-like"/>
    <property type="match status" value="1"/>
</dbReference>
<organism evidence="15">
    <name type="scientific">Octopus bimaculoides</name>
    <name type="common">California two-spotted octopus</name>
    <dbReference type="NCBI Taxonomy" id="37653"/>
    <lineage>
        <taxon>Eukaryota</taxon>
        <taxon>Metazoa</taxon>
        <taxon>Spiralia</taxon>
        <taxon>Lophotrochozoa</taxon>
        <taxon>Mollusca</taxon>
        <taxon>Cephalopoda</taxon>
        <taxon>Coleoidea</taxon>
        <taxon>Octopodiformes</taxon>
        <taxon>Octopoda</taxon>
        <taxon>Incirrata</taxon>
        <taxon>Octopodidae</taxon>
        <taxon>Octopus</taxon>
    </lineage>
</organism>
<accession>A0A0L8I699</accession>
<dbReference type="EMBL" id="KQ416432">
    <property type="protein sequence ID" value="KOF96992.1"/>
    <property type="molecule type" value="Genomic_DNA"/>
</dbReference>
<evidence type="ECO:0000256" key="6">
    <source>
        <dbReference type="ARBA" id="ARBA00022763"/>
    </source>
</evidence>
<dbReference type="STRING" id="37653.A0A0L8I699"/>
<keyword evidence="6" id="KW-0227">DNA damage</keyword>